<dbReference type="EMBL" id="GL732810">
    <property type="protein sequence ID" value="EFX64602.1"/>
    <property type="molecule type" value="Genomic_DNA"/>
</dbReference>
<keyword evidence="2" id="KW-1185">Reference proteome</keyword>
<sequence>MGMPLLITEALKLFSRILSMERSLKMDPSPSTSASEHPPKRRKLNSLLSNIENKDFDSLKTSVKNGADVKSLGSFHWIKNDKSTRDYEDVPCLFAAIISDQPDVIKFLARYHPHFNVSEENFEEDLMKMVQSNNLLQLSNVMELTASACVMLGEEDAIEHGALLWKAALFFRRQINATKVTLKETSIEEMVFKQETEVTANIDLVHLEEKKSVYLWKLQGLIITKRVSTEHGSFPNKF</sequence>
<proteinExistence type="predicted"/>
<dbReference type="Proteomes" id="UP000000305">
    <property type="component" value="Unassembled WGS sequence"/>
</dbReference>
<dbReference type="InParanoid" id="E9HUH1"/>
<dbReference type="KEGG" id="dpx:DAPPUDRAFT_266094"/>
<accession>E9HUH1</accession>
<reference evidence="1 2" key="1">
    <citation type="journal article" date="2011" name="Science">
        <title>The ecoresponsive genome of Daphnia pulex.</title>
        <authorList>
            <person name="Colbourne J.K."/>
            <person name="Pfrender M.E."/>
            <person name="Gilbert D."/>
            <person name="Thomas W.K."/>
            <person name="Tucker A."/>
            <person name="Oakley T.H."/>
            <person name="Tokishita S."/>
            <person name="Aerts A."/>
            <person name="Arnold G.J."/>
            <person name="Basu M.K."/>
            <person name="Bauer D.J."/>
            <person name="Caceres C.E."/>
            <person name="Carmel L."/>
            <person name="Casola C."/>
            <person name="Choi J.H."/>
            <person name="Detter J.C."/>
            <person name="Dong Q."/>
            <person name="Dusheyko S."/>
            <person name="Eads B.D."/>
            <person name="Frohlich T."/>
            <person name="Geiler-Samerotte K.A."/>
            <person name="Gerlach D."/>
            <person name="Hatcher P."/>
            <person name="Jogdeo S."/>
            <person name="Krijgsveld J."/>
            <person name="Kriventseva E.V."/>
            <person name="Kultz D."/>
            <person name="Laforsch C."/>
            <person name="Lindquist E."/>
            <person name="Lopez J."/>
            <person name="Manak J.R."/>
            <person name="Muller J."/>
            <person name="Pangilinan J."/>
            <person name="Patwardhan R.P."/>
            <person name="Pitluck S."/>
            <person name="Pritham E.J."/>
            <person name="Rechtsteiner A."/>
            <person name="Rho M."/>
            <person name="Rogozin I.B."/>
            <person name="Sakarya O."/>
            <person name="Salamov A."/>
            <person name="Schaack S."/>
            <person name="Shapiro H."/>
            <person name="Shiga Y."/>
            <person name="Skalitzky C."/>
            <person name="Smith Z."/>
            <person name="Souvorov A."/>
            <person name="Sung W."/>
            <person name="Tang Z."/>
            <person name="Tsuchiya D."/>
            <person name="Tu H."/>
            <person name="Vos H."/>
            <person name="Wang M."/>
            <person name="Wolf Y.I."/>
            <person name="Yamagata H."/>
            <person name="Yamada T."/>
            <person name="Ye Y."/>
            <person name="Shaw J.R."/>
            <person name="Andrews J."/>
            <person name="Crease T.J."/>
            <person name="Tang H."/>
            <person name="Lucas S.M."/>
            <person name="Robertson H.M."/>
            <person name="Bork P."/>
            <person name="Koonin E.V."/>
            <person name="Zdobnov E.M."/>
            <person name="Grigoriev I.V."/>
            <person name="Lynch M."/>
            <person name="Boore J.L."/>
        </authorList>
    </citation>
    <scope>NUCLEOTIDE SEQUENCE [LARGE SCALE GENOMIC DNA]</scope>
</reference>
<name>E9HUH1_DAPPU</name>
<dbReference type="AlphaFoldDB" id="E9HUH1"/>
<protein>
    <submittedName>
        <fullName evidence="1">Uncharacterized protein</fullName>
    </submittedName>
</protein>
<dbReference type="PhylomeDB" id="E9HUH1"/>
<gene>
    <name evidence="1" type="ORF">DAPPUDRAFT_266094</name>
</gene>
<evidence type="ECO:0000313" key="1">
    <source>
        <dbReference type="EMBL" id="EFX64602.1"/>
    </source>
</evidence>
<dbReference type="HOGENOM" id="CLU_1166873_0_0_1"/>
<evidence type="ECO:0000313" key="2">
    <source>
        <dbReference type="Proteomes" id="UP000000305"/>
    </source>
</evidence>
<organism evidence="1 2">
    <name type="scientific">Daphnia pulex</name>
    <name type="common">Water flea</name>
    <dbReference type="NCBI Taxonomy" id="6669"/>
    <lineage>
        <taxon>Eukaryota</taxon>
        <taxon>Metazoa</taxon>
        <taxon>Ecdysozoa</taxon>
        <taxon>Arthropoda</taxon>
        <taxon>Crustacea</taxon>
        <taxon>Branchiopoda</taxon>
        <taxon>Diplostraca</taxon>
        <taxon>Cladocera</taxon>
        <taxon>Anomopoda</taxon>
        <taxon>Daphniidae</taxon>
        <taxon>Daphnia</taxon>
    </lineage>
</organism>